<dbReference type="InterPro" id="IPR014030">
    <property type="entry name" value="Ketoacyl_synth_N"/>
</dbReference>
<evidence type="ECO:0000256" key="4">
    <source>
        <dbReference type="ARBA" id="ARBA00022516"/>
    </source>
</evidence>
<evidence type="ECO:0000256" key="3">
    <source>
        <dbReference type="ARBA" id="ARBA00022450"/>
    </source>
</evidence>
<keyword evidence="17" id="KW-1185">Reference proteome</keyword>
<evidence type="ECO:0000256" key="13">
    <source>
        <dbReference type="ARBA" id="ARBA00044883"/>
    </source>
</evidence>
<dbReference type="Gene3D" id="3.40.47.10">
    <property type="match status" value="2"/>
</dbReference>
<dbReference type="GO" id="GO:0006633">
    <property type="term" value="P:fatty acid biosynthetic process"/>
    <property type="evidence" value="ECO:0007669"/>
    <property type="project" value="UniProtKB-KW"/>
</dbReference>
<keyword evidence="5" id="KW-0378">Hydrolase</keyword>
<keyword evidence="11" id="KW-0275">Fatty acid biosynthesis</keyword>
<keyword evidence="14" id="KW-0808">Transferase</keyword>
<dbReference type="InterPro" id="IPR050091">
    <property type="entry name" value="PKS_NRPS_Biosynth_Enz"/>
</dbReference>
<dbReference type="EMBL" id="SEYY01004743">
    <property type="protein sequence ID" value="KAB7503647.1"/>
    <property type="molecule type" value="Genomic_DNA"/>
</dbReference>
<sequence length="362" mass="39875">MQKMPAYADVINTESEAHASSLAQNDAKASYILKNPNDDVVVSGMSGRFPESSNVREFSRNLFEGIDMITEDDRRWQPEENSNQYLLLEFAVLITSPFRIWIRLYGLPHRSGKIPNLSNFDASFFSVSPRQAHAMDPQLRLLLEVSYEAIFDAGLHPNVLKRKACWCLRRRPSFAMDTACSSAFMAFHTAYRAIADGEIDAAIVAGSNLTLKPQSSLQFHSLSMLSEDGRCKAFDSRANGYVRSEAVTAVFLQKRRDASRIYAEVVFAGANTDGFKGEGITFPSGEVQKELLVEVYQRAGVDPKDVSYVEAHGTGTKAGDPQELNAIADIFCQNRSEPLLIGSVKSNMGHSEPASGSSSHAT</sequence>
<dbReference type="GO" id="GO:0016787">
    <property type="term" value="F:hydrolase activity"/>
    <property type="evidence" value="ECO:0007669"/>
    <property type="project" value="UniProtKB-KW"/>
</dbReference>
<keyword evidence="3" id="KW-0596">Phosphopantetheine</keyword>
<proteinExistence type="inferred from homology"/>
<comment type="similarity">
    <text evidence="14">Belongs to the thiolase-like superfamily. Beta-ketoacyl-ACP synthases family.</text>
</comment>
<gene>
    <name evidence="16" type="primary">FASN</name>
    <name evidence="16" type="ORF">Anas_05778</name>
</gene>
<keyword evidence="10" id="KW-0443">Lipid metabolism</keyword>
<name>A0A5N5TBL5_9CRUS</name>
<evidence type="ECO:0000256" key="11">
    <source>
        <dbReference type="ARBA" id="ARBA00023160"/>
    </source>
</evidence>
<keyword evidence="12" id="KW-0511">Multifunctional enzyme</keyword>
<evidence type="ECO:0000256" key="2">
    <source>
        <dbReference type="ARBA" id="ARBA00018769"/>
    </source>
</evidence>
<protein>
    <recommendedName>
        <fullName evidence="2">Fatty acid synthase</fullName>
        <ecNumber evidence="1">2.3.1.85</ecNumber>
    </recommendedName>
</protein>
<evidence type="ECO:0000256" key="12">
    <source>
        <dbReference type="ARBA" id="ARBA00023268"/>
    </source>
</evidence>
<evidence type="ECO:0000256" key="5">
    <source>
        <dbReference type="ARBA" id="ARBA00022801"/>
    </source>
</evidence>
<dbReference type="Pfam" id="PF00109">
    <property type="entry name" value="ketoacyl-synt"/>
    <property type="match status" value="3"/>
</dbReference>
<dbReference type="InterPro" id="IPR016039">
    <property type="entry name" value="Thiolase-like"/>
</dbReference>
<dbReference type="CDD" id="cd00833">
    <property type="entry name" value="PKS"/>
    <property type="match status" value="1"/>
</dbReference>
<evidence type="ECO:0000259" key="15">
    <source>
        <dbReference type="PROSITE" id="PS52004"/>
    </source>
</evidence>
<dbReference type="Pfam" id="PF02801">
    <property type="entry name" value="Ketoacyl-synt_C"/>
    <property type="match status" value="1"/>
</dbReference>
<keyword evidence="8" id="KW-0560">Oxidoreductase</keyword>
<dbReference type="GO" id="GO:0016491">
    <property type="term" value="F:oxidoreductase activity"/>
    <property type="evidence" value="ECO:0007669"/>
    <property type="project" value="UniProtKB-KW"/>
</dbReference>
<reference evidence="16 17" key="1">
    <citation type="journal article" date="2019" name="PLoS Biol.">
        <title>Sex chromosomes control vertical transmission of feminizing Wolbachia symbionts in an isopod.</title>
        <authorList>
            <person name="Becking T."/>
            <person name="Chebbi M.A."/>
            <person name="Giraud I."/>
            <person name="Moumen B."/>
            <person name="Laverre T."/>
            <person name="Caubet Y."/>
            <person name="Peccoud J."/>
            <person name="Gilbert C."/>
            <person name="Cordaux R."/>
        </authorList>
    </citation>
    <scope>NUCLEOTIDE SEQUENCE [LARGE SCALE GENOMIC DNA]</scope>
    <source>
        <strain evidence="16">ANa2</strain>
        <tissue evidence="16">Whole body excluding digestive tract and cuticle</tissue>
    </source>
</reference>
<accession>A0A5N5TBL5</accession>
<keyword evidence="9" id="KW-0520">NAD</keyword>
<evidence type="ECO:0000256" key="9">
    <source>
        <dbReference type="ARBA" id="ARBA00023027"/>
    </source>
</evidence>
<keyword evidence="6" id="KW-0276">Fatty acid metabolism</keyword>
<evidence type="ECO:0000256" key="8">
    <source>
        <dbReference type="ARBA" id="ARBA00023002"/>
    </source>
</evidence>
<comment type="catalytic activity">
    <reaction evidence="13">
        <text>acetyl-CoA + n malonyl-CoA + 2n NADPH + 2n H(+) = a long-chain fatty acid + (n+1) CoA + n CO2 + 2n NADP(+).</text>
        <dbReference type="EC" id="2.3.1.85"/>
    </reaction>
</comment>
<organism evidence="16 17">
    <name type="scientific">Armadillidium nasatum</name>
    <dbReference type="NCBI Taxonomy" id="96803"/>
    <lineage>
        <taxon>Eukaryota</taxon>
        <taxon>Metazoa</taxon>
        <taxon>Ecdysozoa</taxon>
        <taxon>Arthropoda</taxon>
        <taxon>Crustacea</taxon>
        <taxon>Multicrustacea</taxon>
        <taxon>Malacostraca</taxon>
        <taxon>Eumalacostraca</taxon>
        <taxon>Peracarida</taxon>
        <taxon>Isopoda</taxon>
        <taxon>Oniscidea</taxon>
        <taxon>Crinocheta</taxon>
        <taxon>Armadillidiidae</taxon>
        <taxon>Armadillidium</taxon>
    </lineage>
</organism>
<keyword evidence="4" id="KW-0444">Lipid biosynthesis</keyword>
<dbReference type="PANTHER" id="PTHR43775:SF7">
    <property type="entry name" value="FATTY ACID SYNTHASE"/>
    <property type="match status" value="1"/>
</dbReference>
<comment type="caution">
    <text evidence="16">The sequence shown here is derived from an EMBL/GenBank/DDBJ whole genome shotgun (WGS) entry which is preliminary data.</text>
</comment>
<evidence type="ECO:0000256" key="7">
    <source>
        <dbReference type="ARBA" id="ARBA00022857"/>
    </source>
</evidence>
<dbReference type="InterPro" id="IPR020841">
    <property type="entry name" value="PKS_Beta-ketoAc_synthase_dom"/>
</dbReference>
<dbReference type="PROSITE" id="PS52004">
    <property type="entry name" value="KS3_2"/>
    <property type="match status" value="1"/>
</dbReference>
<dbReference type="AlphaFoldDB" id="A0A5N5TBL5"/>
<dbReference type="InterPro" id="IPR014031">
    <property type="entry name" value="Ketoacyl_synth_C"/>
</dbReference>
<dbReference type="SUPFAM" id="SSF53901">
    <property type="entry name" value="Thiolase-like"/>
    <property type="match status" value="1"/>
</dbReference>
<evidence type="ECO:0000256" key="1">
    <source>
        <dbReference type="ARBA" id="ARBA00012873"/>
    </source>
</evidence>
<dbReference type="PANTHER" id="PTHR43775">
    <property type="entry name" value="FATTY ACID SYNTHASE"/>
    <property type="match status" value="1"/>
</dbReference>
<evidence type="ECO:0000313" key="17">
    <source>
        <dbReference type="Proteomes" id="UP000326759"/>
    </source>
</evidence>
<dbReference type="Proteomes" id="UP000326759">
    <property type="component" value="Unassembled WGS sequence"/>
</dbReference>
<evidence type="ECO:0000256" key="6">
    <source>
        <dbReference type="ARBA" id="ARBA00022832"/>
    </source>
</evidence>
<evidence type="ECO:0000313" key="16">
    <source>
        <dbReference type="EMBL" id="KAB7503647.1"/>
    </source>
</evidence>
<evidence type="ECO:0000256" key="10">
    <source>
        <dbReference type="ARBA" id="ARBA00023098"/>
    </source>
</evidence>
<evidence type="ECO:0000256" key="14">
    <source>
        <dbReference type="RuleBase" id="RU003694"/>
    </source>
</evidence>
<dbReference type="GO" id="GO:0004312">
    <property type="term" value="F:fatty acid synthase activity"/>
    <property type="evidence" value="ECO:0007669"/>
    <property type="project" value="UniProtKB-EC"/>
</dbReference>
<feature type="domain" description="Ketosynthase family 3 (KS3)" evidence="15">
    <location>
        <begin position="37"/>
        <end position="362"/>
    </location>
</feature>
<keyword evidence="7" id="KW-0521">NADP</keyword>
<dbReference type="OrthoDB" id="329835at2759"/>
<dbReference type="SMART" id="SM00825">
    <property type="entry name" value="PKS_KS"/>
    <property type="match status" value="1"/>
</dbReference>
<dbReference type="EC" id="2.3.1.85" evidence="1"/>